<feature type="transmembrane region" description="Helical" evidence="1">
    <location>
        <begin position="50"/>
        <end position="70"/>
    </location>
</feature>
<sequence length="281" mass="30379">MFKMNSTHALMVSRVLLSLFLLTTAMSRFTSVDSDYFAKQLTAVGLPAIAWLSALLGAVQLTVVIALIFPKQKLSQYLLYSYSLLALIPILMLLTHPVWIDSLGGFPAIGAGQGLIKYLAIAGVSGYIASHYAGAQQLKRLSLKLIWAGIVLVMLWIGGMKFTQIEADGIERLMATSPFFSWIYQLFSVLHGSYFIGVIELIAVLGLVLGLKYHSAKSVGLAMGALTFLATQTFIISLPAYELSHGLPLLTGSGQFIVKDLVLLAGCILLYSASTRPDAQS</sequence>
<keyword evidence="3" id="KW-1185">Reference proteome</keyword>
<dbReference type="RefSeq" id="WP_142871778.1">
    <property type="nucleotide sequence ID" value="NZ_CP045503.2"/>
</dbReference>
<feature type="transmembrane region" description="Helical" evidence="1">
    <location>
        <begin position="253"/>
        <end position="273"/>
    </location>
</feature>
<organism evidence="2 3">
    <name type="scientific">Shewanella eurypsychrophilus</name>
    <dbReference type="NCBI Taxonomy" id="2593656"/>
    <lineage>
        <taxon>Bacteria</taxon>
        <taxon>Pseudomonadati</taxon>
        <taxon>Pseudomonadota</taxon>
        <taxon>Gammaproteobacteria</taxon>
        <taxon>Alteromonadales</taxon>
        <taxon>Shewanellaceae</taxon>
        <taxon>Shewanella</taxon>
    </lineage>
</organism>
<feature type="transmembrane region" description="Helical" evidence="1">
    <location>
        <begin position="77"/>
        <end position="95"/>
    </location>
</feature>
<feature type="transmembrane region" description="Helical" evidence="1">
    <location>
        <begin position="145"/>
        <end position="162"/>
    </location>
</feature>
<proteinExistence type="predicted"/>
<dbReference type="Proteomes" id="UP000316416">
    <property type="component" value="Chromosome"/>
</dbReference>
<dbReference type="EMBL" id="CP045503">
    <property type="protein sequence ID" value="QPG56391.1"/>
    <property type="molecule type" value="Genomic_DNA"/>
</dbReference>
<keyword evidence="1" id="KW-1133">Transmembrane helix</keyword>
<keyword evidence="1" id="KW-0472">Membrane</keyword>
<accession>A0ABX6V1I4</accession>
<feature type="transmembrane region" description="Helical" evidence="1">
    <location>
        <begin position="221"/>
        <end position="241"/>
    </location>
</feature>
<dbReference type="PANTHER" id="PTHR40106:SF1">
    <property type="entry name" value="INNER MEMBRANE PROTEIN RCLC"/>
    <property type="match status" value="1"/>
</dbReference>
<reference evidence="2" key="1">
    <citation type="submission" date="2021-07" db="EMBL/GenBank/DDBJ databases">
        <title>Shewanella sp. YLB-07 whole genome sequence.</title>
        <authorList>
            <person name="Yu L."/>
        </authorList>
    </citation>
    <scope>NUCLEOTIDE SEQUENCE</scope>
    <source>
        <strain evidence="2">YLB-08</strain>
    </source>
</reference>
<dbReference type="Pfam" id="PF04224">
    <property type="entry name" value="DUF417"/>
    <property type="match status" value="1"/>
</dbReference>
<evidence type="ECO:0000256" key="1">
    <source>
        <dbReference type="SAM" id="Phobius"/>
    </source>
</evidence>
<gene>
    <name evidence="2" type="ORF">FM038_002375</name>
</gene>
<dbReference type="InterPro" id="IPR007339">
    <property type="entry name" value="RclC-like"/>
</dbReference>
<evidence type="ECO:0000313" key="3">
    <source>
        <dbReference type="Proteomes" id="UP000316416"/>
    </source>
</evidence>
<name>A0ABX6V1I4_9GAMM</name>
<protein>
    <submittedName>
        <fullName evidence="2">DUF417 family protein</fullName>
    </submittedName>
</protein>
<feature type="transmembrane region" description="Helical" evidence="1">
    <location>
        <begin position="182"/>
        <end position="209"/>
    </location>
</feature>
<keyword evidence="1" id="KW-0812">Transmembrane</keyword>
<feature type="transmembrane region" description="Helical" evidence="1">
    <location>
        <begin position="115"/>
        <end position="133"/>
    </location>
</feature>
<dbReference type="PANTHER" id="PTHR40106">
    <property type="entry name" value="INNER MEMBRANE PROTEIN RCLC"/>
    <property type="match status" value="1"/>
</dbReference>
<evidence type="ECO:0000313" key="2">
    <source>
        <dbReference type="EMBL" id="QPG56391.1"/>
    </source>
</evidence>